<dbReference type="Pfam" id="PF01814">
    <property type="entry name" value="Hemerythrin"/>
    <property type="match status" value="1"/>
</dbReference>
<comment type="similarity">
    <text evidence="1">Belongs to the hemerythrin family.</text>
</comment>
<evidence type="ECO:0000313" key="5">
    <source>
        <dbReference type="EMBL" id="OIQ97121.1"/>
    </source>
</evidence>
<name>A0A1J5RN08_9ZZZZ</name>
<evidence type="ECO:0000256" key="1">
    <source>
        <dbReference type="ARBA" id="ARBA00010587"/>
    </source>
</evidence>
<organism evidence="5">
    <name type="scientific">mine drainage metagenome</name>
    <dbReference type="NCBI Taxonomy" id="410659"/>
    <lineage>
        <taxon>unclassified sequences</taxon>
        <taxon>metagenomes</taxon>
        <taxon>ecological metagenomes</taxon>
    </lineage>
</organism>
<gene>
    <name evidence="5" type="ORF">GALL_208200</name>
</gene>
<dbReference type="EMBL" id="MLJW01000137">
    <property type="protein sequence ID" value="OIQ97121.1"/>
    <property type="molecule type" value="Genomic_DNA"/>
</dbReference>
<dbReference type="InterPro" id="IPR016131">
    <property type="entry name" value="Haemerythrin_Fe_BS"/>
</dbReference>
<comment type="caution">
    <text evidence="5">The sequence shown here is derived from an EMBL/GenBank/DDBJ whole genome shotgun (WGS) entry which is preliminary data.</text>
</comment>
<dbReference type="SUPFAM" id="SSF47188">
    <property type="entry name" value="Hemerythrin-like"/>
    <property type="match status" value="1"/>
</dbReference>
<accession>A0A1J5RN08</accession>
<dbReference type="Gene3D" id="1.20.120.50">
    <property type="entry name" value="Hemerythrin-like"/>
    <property type="match status" value="1"/>
</dbReference>
<evidence type="ECO:0000259" key="4">
    <source>
        <dbReference type="Pfam" id="PF01814"/>
    </source>
</evidence>
<reference evidence="5" key="1">
    <citation type="submission" date="2016-10" db="EMBL/GenBank/DDBJ databases">
        <title>Sequence of Gallionella enrichment culture.</title>
        <authorList>
            <person name="Poehlein A."/>
            <person name="Muehling M."/>
            <person name="Daniel R."/>
        </authorList>
    </citation>
    <scope>NUCLEOTIDE SEQUENCE</scope>
</reference>
<dbReference type="PANTHER" id="PTHR37164">
    <property type="entry name" value="BACTERIOHEMERYTHRIN"/>
    <property type="match status" value="1"/>
</dbReference>
<dbReference type="AlphaFoldDB" id="A0A1J5RN08"/>
<dbReference type="NCBIfam" id="TIGR02481">
    <property type="entry name" value="hemeryth_dom"/>
    <property type="match status" value="1"/>
</dbReference>
<feature type="domain" description="Hemerythrin-like" evidence="4">
    <location>
        <begin position="14"/>
        <end position="129"/>
    </location>
</feature>
<dbReference type="InterPro" id="IPR012827">
    <property type="entry name" value="Hemerythrin_metal-bd"/>
</dbReference>
<sequence length="488" mass="55834">MPIVWRDAMAIGAAELDADHKKLVSLLNASEKAVGEQALEVGARLFELVADYAQTHFQREEVFMLSSGFSGYERHKRLHQAMTDEARQLWRAYLSAGEGPARLPHLAALRDMLRRWLAEHVLGEDLQLKALTGKRMRIAVAPGAAPVAPREVLSRQVEVQKTTDVVYDLPPELAHLLRPFSCEVPELPPPEGGFTCFEDLCRAAIRHRIERVLVFFQRGNPQVRRALPPPFLASAEFAGKFHAAVAQLILPTIVSSRQIKMMSTNIDCAGLDTDNFWDMLTPILKEHILACWRSAWDDLRLLPGKKPDGTRIWQVKEETRTLRALLEPSDAAAYDLPRIGNREIDLFTSLLDTVTDWWGQLNRCWDIVEDIYEQEKDPRIFQDKARAGALRDNLLAAFEKFPEQWGDFLVLACHRMFPRISSLFLERFTHNVGHNEAERELHLPYTVRYLRQVRGHPGIRAEEERQEADWQAEMEQLRLYLKGRNGAS</sequence>
<dbReference type="InterPro" id="IPR012312">
    <property type="entry name" value="Hemerythrin-like"/>
</dbReference>
<protein>
    <submittedName>
        <fullName evidence="5">Bacteriohemerythrin</fullName>
    </submittedName>
</protein>
<dbReference type="CDD" id="cd12107">
    <property type="entry name" value="Hemerythrin"/>
    <property type="match status" value="1"/>
</dbReference>
<evidence type="ECO:0000256" key="3">
    <source>
        <dbReference type="ARBA" id="ARBA00023004"/>
    </source>
</evidence>
<keyword evidence="3" id="KW-0408">Iron</keyword>
<keyword evidence="2" id="KW-0479">Metal-binding</keyword>
<evidence type="ECO:0000256" key="2">
    <source>
        <dbReference type="ARBA" id="ARBA00022723"/>
    </source>
</evidence>
<proteinExistence type="inferred from homology"/>
<dbReference type="InterPro" id="IPR050669">
    <property type="entry name" value="Hemerythrin"/>
</dbReference>
<dbReference type="PROSITE" id="PS00550">
    <property type="entry name" value="HEMERYTHRINS"/>
    <property type="match status" value="1"/>
</dbReference>
<dbReference type="GO" id="GO:0046872">
    <property type="term" value="F:metal ion binding"/>
    <property type="evidence" value="ECO:0007669"/>
    <property type="project" value="UniProtKB-KW"/>
</dbReference>
<dbReference type="PANTHER" id="PTHR37164:SF1">
    <property type="entry name" value="BACTERIOHEMERYTHRIN"/>
    <property type="match status" value="1"/>
</dbReference>
<dbReference type="InterPro" id="IPR035938">
    <property type="entry name" value="Hemerythrin-like_sf"/>
</dbReference>